<feature type="compositionally biased region" description="Basic and acidic residues" evidence="12">
    <location>
        <begin position="693"/>
        <end position="711"/>
    </location>
</feature>
<keyword evidence="4" id="KW-0863">Zinc-finger</keyword>
<feature type="compositionally biased region" description="Basic and acidic residues" evidence="12">
    <location>
        <begin position="650"/>
        <end position="670"/>
    </location>
</feature>
<keyword evidence="7" id="KW-0472">Membrane</keyword>
<dbReference type="SUPFAM" id="SSF48350">
    <property type="entry name" value="GTPase activation domain, GAP"/>
    <property type="match status" value="1"/>
</dbReference>
<feature type="compositionally biased region" description="Low complexity" evidence="12">
    <location>
        <begin position="519"/>
        <end position="532"/>
    </location>
</feature>
<evidence type="ECO:0000313" key="16">
    <source>
        <dbReference type="EMBL" id="CAB3262974.1"/>
    </source>
</evidence>
<reference evidence="16" key="1">
    <citation type="submission" date="2020-04" db="EMBL/GenBank/DDBJ databases">
        <authorList>
            <person name="Neveu A P."/>
        </authorList>
    </citation>
    <scope>NUCLEOTIDE SEQUENCE</scope>
    <source>
        <tissue evidence="16">Whole embryo</tissue>
    </source>
</reference>
<gene>
    <name evidence="16" type="primary">LOC100186049</name>
</gene>
<dbReference type="InterPro" id="IPR051854">
    <property type="entry name" value="Rho-type_GAP"/>
</dbReference>
<dbReference type="CDD" id="cd20806">
    <property type="entry name" value="C1_CHN"/>
    <property type="match status" value="1"/>
</dbReference>
<dbReference type="GO" id="GO:0016020">
    <property type="term" value="C:membrane"/>
    <property type="evidence" value="ECO:0007669"/>
    <property type="project" value="UniProtKB-SubCell"/>
</dbReference>
<dbReference type="InterPro" id="IPR000198">
    <property type="entry name" value="RhoGAP_dom"/>
</dbReference>
<keyword evidence="3" id="KW-0479">Metal-binding</keyword>
<feature type="domain" description="Rho-GAP" evidence="15">
    <location>
        <begin position="887"/>
        <end position="1078"/>
    </location>
</feature>
<dbReference type="SMART" id="SM00252">
    <property type="entry name" value="SH2"/>
    <property type="match status" value="1"/>
</dbReference>
<feature type="domain" description="SH2" evidence="13">
    <location>
        <begin position="43"/>
        <end position="136"/>
    </location>
</feature>
<accession>A0A6F9DHN2</accession>
<evidence type="ECO:0000256" key="1">
    <source>
        <dbReference type="ARBA" id="ARBA00004170"/>
    </source>
</evidence>
<sequence>MKSQDNYPTWKGYLFRLQQEAPKPKPVYSPQEIANRPYFYGGEYHGLITREDGERLCLEEGNFLIRGSQTERGRFTLVLRVLGGVKNFKLYFDDGKHYVGEKRFDSVYALAEDGLITMYVEHHAQNYIPNMAREPVYNSLSRYSSIGNRRSAEGRHRQRRKGSHSPQSDNLIDAGDAVVPNIYPNNTGHYDPKDSSPVHFHNPIFEQKIQQAHHSSDLDYGLGYVPPDVHAPEYLTTQYGHMEIMDPYSCYHDDAKEQSGRRVEIGSKKNLTPTSSDERKRTKKRVATEGHVLRNNDQQDLRQDKLYLDLANSIESSQANLAKPRRPSYEQYGRQVSPDPPARRLNSANQRPTPAPRQNTMAHVKQLSSGALVTLQDCSYSIQGEALSDSSSTFGFQVPTTTDEMSPYKGAYNKLTNASSNEGTSLEQLMAVHKHLEENPDDFDHDAPVTSSVVSHVRQSSEPVEWMYHHSRGSSMDGSEPRENPVYRDGHGSRDPLFQVKHKQQRKQTYIDRSGSLGSCESEMSNVSSVSSANTGPSHDTASSCTHESMSRLSSEDDRNTPSPRHMSGLLRRASESPIRACSSYNAGESQHRVYPNLAILHDESPWKPRREMKEEQKHSRSRSPSAARKRAPLSLLNANNNDNQNGDEVVPKPRMEKQREPNKERRKSGETAPTLAEVKETEIGSLSPAVRHKSESAMRDHDHVRADETNLRVSRTPPTARRSVTAFNSASDVTKPKVLQRRATTGDVMKQRNGAVPSRSKSNAKERSPVNEPSSPVKSIKMPGTPALRPRNVTSPSTRHRNLTSPSKSSRGKCAVAQQYDKEHHYKSHTYRGLQWCEYCGNFMWGIILQGVQCIDCGLNVHKQCAKLVPNDCQPALKHVKHVYGVDLTTLVKLHGTQRPVVVDMCIAEIEKRGMTSEGIYRVPGSLDDVIELKAAFDQNGADADISCCEDVNTIAGALKLYLRELPVPLIPYQLYSRFINAAKISHSDGKLRAITMALLAMPRAHFETVKYIIQHLGRITEFSSDNQMSAHNLGIVFGPTILRTPEKDMQAQYNLNDTHCQQGVIETMIEFREDLFATE</sequence>
<evidence type="ECO:0000256" key="11">
    <source>
        <dbReference type="PROSITE-ProRule" id="PRU00191"/>
    </source>
</evidence>
<feature type="compositionally biased region" description="Basic and acidic residues" evidence="12">
    <location>
        <begin position="605"/>
        <end position="619"/>
    </location>
</feature>
<feature type="compositionally biased region" description="Basic and acidic residues" evidence="12">
    <location>
        <begin position="276"/>
        <end position="300"/>
    </location>
</feature>
<feature type="compositionally biased region" description="Polar residues" evidence="12">
    <location>
        <begin position="793"/>
        <end position="810"/>
    </location>
</feature>
<evidence type="ECO:0000259" key="14">
    <source>
        <dbReference type="PROSITE" id="PS50081"/>
    </source>
</evidence>
<dbReference type="PROSITE" id="PS50081">
    <property type="entry name" value="ZF_DAG_PE_2"/>
    <property type="match status" value="1"/>
</dbReference>
<dbReference type="InterPro" id="IPR002219">
    <property type="entry name" value="PKC_DAG/PE"/>
</dbReference>
<evidence type="ECO:0000256" key="9">
    <source>
        <dbReference type="ARBA" id="ARBA00076015"/>
    </source>
</evidence>
<dbReference type="InterPro" id="IPR000980">
    <property type="entry name" value="SH2"/>
</dbReference>
<dbReference type="PROSITE" id="PS50001">
    <property type="entry name" value="SH2"/>
    <property type="match status" value="1"/>
</dbReference>
<dbReference type="Gene3D" id="1.10.555.10">
    <property type="entry name" value="Rho GTPase activation protein"/>
    <property type="match status" value="1"/>
</dbReference>
<dbReference type="InterPro" id="IPR036860">
    <property type="entry name" value="SH2_dom_sf"/>
</dbReference>
<dbReference type="Pfam" id="PF00017">
    <property type="entry name" value="SH2"/>
    <property type="match status" value="1"/>
</dbReference>
<dbReference type="PANTHER" id="PTHR46075">
    <property type="entry name" value="CHIMERIN FAMILY MEMBER"/>
    <property type="match status" value="1"/>
</dbReference>
<comment type="subcellular location">
    <subcellularLocation>
        <location evidence="1">Membrane</location>
        <topology evidence="1">Peripheral membrane protein</topology>
    </subcellularLocation>
</comment>
<dbReference type="Gene3D" id="3.30.60.20">
    <property type="match status" value="1"/>
</dbReference>
<keyword evidence="5" id="KW-0862">Zinc</keyword>
<keyword evidence="2" id="KW-0343">GTPase activation</keyword>
<dbReference type="PANTHER" id="PTHR46075:SF2">
    <property type="entry name" value="RHO GTPASE ACTIVATING PROTEIN AT 5A, ISOFORM A"/>
    <property type="match status" value="1"/>
</dbReference>
<keyword evidence="6 11" id="KW-0727">SH2 domain</keyword>
<dbReference type="GO" id="GO:0007165">
    <property type="term" value="P:signal transduction"/>
    <property type="evidence" value="ECO:0007669"/>
    <property type="project" value="InterPro"/>
</dbReference>
<dbReference type="AlphaFoldDB" id="A0A6F9DHN2"/>
<feature type="domain" description="Phorbol-ester/DAG-type" evidence="14">
    <location>
        <begin position="824"/>
        <end position="874"/>
    </location>
</feature>
<dbReference type="GO" id="GO:0008270">
    <property type="term" value="F:zinc ion binding"/>
    <property type="evidence" value="ECO:0007669"/>
    <property type="project" value="UniProtKB-KW"/>
</dbReference>
<dbReference type="PROSITE" id="PS50238">
    <property type="entry name" value="RHOGAP"/>
    <property type="match status" value="1"/>
</dbReference>
<evidence type="ECO:0000256" key="12">
    <source>
        <dbReference type="SAM" id="MobiDB-lite"/>
    </source>
</evidence>
<dbReference type="SUPFAM" id="SSF55550">
    <property type="entry name" value="SH2 domain"/>
    <property type="match status" value="1"/>
</dbReference>
<evidence type="ECO:0000256" key="3">
    <source>
        <dbReference type="ARBA" id="ARBA00022723"/>
    </source>
</evidence>
<evidence type="ECO:0000256" key="2">
    <source>
        <dbReference type="ARBA" id="ARBA00022468"/>
    </source>
</evidence>
<feature type="region of interest" description="Disordered" evidence="12">
    <location>
        <begin position="318"/>
        <end position="358"/>
    </location>
</feature>
<feature type="compositionally biased region" description="Basic and acidic residues" evidence="12">
    <location>
        <begin position="255"/>
        <end position="267"/>
    </location>
</feature>
<organism evidence="16">
    <name type="scientific">Phallusia mammillata</name>
    <dbReference type="NCBI Taxonomy" id="59560"/>
    <lineage>
        <taxon>Eukaryota</taxon>
        <taxon>Metazoa</taxon>
        <taxon>Chordata</taxon>
        <taxon>Tunicata</taxon>
        <taxon>Ascidiacea</taxon>
        <taxon>Phlebobranchia</taxon>
        <taxon>Ascidiidae</taxon>
        <taxon>Phallusia</taxon>
    </lineage>
</organism>
<dbReference type="GO" id="GO:0005096">
    <property type="term" value="F:GTPase activator activity"/>
    <property type="evidence" value="ECO:0007669"/>
    <property type="project" value="UniProtKB-KW"/>
</dbReference>
<name>A0A6F9DHN2_9ASCI</name>
<dbReference type="SMART" id="SM00109">
    <property type="entry name" value="C1"/>
    <property type="match status" value="1"/>
</dbReference>
<evidence type="ECO:0000259" key="13">
    <source>
        <dbReference type="PROSITE" id="PS50001"/>
    </source>
</evidence>
<feature type="compositionally biased region" description="Basic and acidic residues" evidence="12">
    <location>
        <begin position="479"/>
        <end position="494"/>
    </location>
</feature>
<evidence type="ECO:0000256" key="4">
    <source>
        <dbReference type="ARBA" id="ARBA00022771"/>
    </source>
</evidence>
<dbReference type="InterPro" id="IPR046349">
    <property type="entry name" value="C1-like_sf"/>
</dbReference>
<dbReference type="SUPFAM" id="SSF57889">
    <property type="entry name" value="Cysteine-rich domain"/>
    <property type="match status" value="1"/>
</dbReference>
<dbReference type="PRINTS" id="PR00008">
    <property type="entry name" value="DAGPEDOMAIN"/>
</dbReference>
<evidence type="ECO:0000256" key="10">
    <source>
        <dbReference type="ARBA" id="ARBA00077047"/>
    </source>
</evidence>
<feature type="compositionally biased region" description="Polar residues" evidence="12">
    <location>
        <begin position="533"/>
        <end position="553"/>
    </location>
</feature>
<evidence type="ECO:0000256" key="8">
    <source>
        <dbReference type="ARBA" id="ARBA00073081"/>
    </source>
</evidence>
<dbReference type="FunFam" id="1.10.555.10:FF:000005">
    <property type="entry name" value="Chimaerin"/>
    <property type="match status" value="1"/>
</dbReference>
<dbReference type="Gene3D" id="3.30.505.10">
    <property type="entry name" value="SH2 domain"/>
    <property type="match status" value="1"/>
</dbReference>
<dbReference type="InterPro" id="IPR008936">
    <property type="entry name" value="Rho_GTPase_activation_prot"/>
</dbReference>
<evidence type="ECO:0000256" key="6">
    <source>
        <dbReference type="ARBA" id="ARBA00022999"/>
    </source>
</evidence>
<dbReference type="Pfam" id="PF00130">
    <property type="entry name" value="C1_1"/>
    <property type="match status" value="1"/>
</dbReference>
<dbReference type="PROSITE" id="PS00479">
    <property type="entry name" value="ZF_DAG_PE_1"/>
    <property type="match status" value="1"/>
</dbReference>
<feature type="compositionally biased region" description="Polar residues" evidence="12">
    <location>
        <begin position="346"/>
        <end position="358"/>
    </location>
</feature>
<dbReference type="SMART" id="SM00324">
    <property type="entry name" value="RhoGAP"/>
    <property type="match status" value="1"/>
</dbReference>
<feature type="region of interest" description="Disordered" evidence="12">
    <location>
        <begin position="255"/>
        <end position="300"/>
    </location>
</feature>
<evidence type="ECO:0000256" key="5">
    <source>
        <dbReference type="ARBA" id="ARBA00022833"/>
    </source>
</evidence>
<dbReference type="InterPro" id="IPR020454">
    <property type="entry name" value="DAG/PE-bd"/>
</dbReference>
<evidence type="ECO:0000259" key="15">
    <source>
        <dbReference type="PROSITE" id="PS50238"/>
    </source>
</evidence>
<dbReference type="FunFam" id="3.30.505.10:FF:000019">
    <property type="entry name" value="Chimaerin"/>
    <property type="match status" value="1"/>
</dbReference>
<feature type="region of interest" description="Disordered" evidence="12">
    <location>
        <begin position="470"/>
        <end position="579"/>
    </location>
</feature>
<proteinExistence type="evidence at transcript level"/>
<feature type="region of interest" description="Disordered" evidence="12">
    <location>
        <begin position="147"/>
        <end position="175"/>
    </location>
</feature>
<dbReference type="Pfam" id="PF00620">
    <property type="entry name" value="RhoGAP"/>
    <property type="match status" value="1"/>
</dbReference>
<dbReference type="EMBL" id="LR787112">
    <property type="protein sequence ID" value="CAB3262974.1"/>
    <property type="molecule type" value="mRNA"/>
</dbReference>
<dbReference type="FunFam" id="3.30.60.20:FF:000025">
    <property type="entry name" value="Chimaerin"/>
    <property type="match status" value="1"/>
</dbReference>
<feature type="region of interest" description="Disordered" evidence="12">
    <location>
        <begin position="605"/>
        <end position="817"/>
    </location>
</feature>
<evidence type="ECO:0000256" key="7">
    <source>
        <dbReference type="ARBA" id="ARBA00023136"/>
    </source>
</evidence>
<protein>
    <recommendedName>
        <fullName evidence="8">Beta-chimaerin</fullName>
    </recommendedName>
    <alternativeName>
        <fullName evidence="9">Beta-chimerin</fullName>
    </alternativeName>
    <alternativeName>
        <fullName evidence="10">Rho GTPase-activating protein 3</fullName>
    </alternativeName>
</protein>